<reference evidence="7 8" key="1">
    <citation type="submission" date="2015-03" db="EMBL/GenBank/DDBJ databases">
        <title>Genome assembly of Sandaracinus amylolyticus DSM 53668.</title>
        <authorList>
            <person name="Sharma G."/>
            <person name="Subramanian S."/>
        </authorList>
    </citation>
    <scope>NUCLEOTIDE SEQUENCE [LARGE SCALE GENOMIC DNA]</scope>
    <source>
        <strain evidence="7 8">DSM 53668</strain>
    </source>
</reference>
<gene>
    <name evidence="7" type="ORF">DB32_001191</name>
</gene>
<dbReference type="InterPro" id="IPR011547">
    <property type="entry name" value="SLC26A/SulP_dom"/>
</dbReference>
<dbReference type="InterPro" id="IPR036513">
    <property type="entry name" value="STAS_dom_sf"/>
</dbReference>
<feature type="transmembrane region" description="Helical" evidence="5">
    <location>
        <begin position="36"/>
        <end position="55"/>
    </location>
</feature>
<feature type="transmembrane region" description="Helical" evidence="5">
    <location>
        <begin position="140"/>
        <end position="159"/>
    </location>
</feature>
<feature type="transmembrane region" description="Helical" evidence="5">
    <location>
        <begin position="193"/>
        <end position="212"/>
    </location>
</feature>
<evidence type="ECO:0000256" key="1">
    <source>
        <dbReference type="ARBA" id="ARBA00004141"/>
    </source>
</evidence>
<dbReference type="SUPFAM" id="SSF52091">
    <property type="entry name" value="SpoIIaa-like"/>
    <property type="match status" value="1"/>
</dbReference>
<feature type="transmembrane region" description="Helical" evidence="5">
    <location>
        <begin position="85"/>
        <end position="103"/>
    </location>
</feature>
<evidence type="ECO:0000313" key="8">
    <source>
        <dbReference type="Proteomes" id="UP000034883"/>
    </source>
</evidence>
<dbReference type="STRING" id="927083.DB32_001191"/>
<dbReference type="EMBL" id="CP011125">
    <property type="protein sequence ID" value="AKF04042.1"/>
    <property type="molecule type" value="Genomic_DNA"/>
</dbReference>
<organism evidence="7 8">
    <name type="scientific">Sandaracinus amylolyticus</name>
    <dbReference type="NCBI Taxonomy" id="927083"/>
    <lineage>
        <taxon>Bacteria</taxon>
        <taxon>Pseudomonadati</taxon>
        <taxon>Myxococcota</taxon>
        <taxon>Polyangia</taxon>
        <taxon>Polyangiales</taxon>
        <taxon>Sandaracinaceae</taxon>
        <taxon>Sandaracinus</taxon>
    </lineage>
</organism>
<feature type="transmembrane region" description="Helical" evidence="5">
    <location>
        <begin position="319"/>
        <end position="339"/>
    </location>
</feature>
<proteinExistence type="predicted"/>
<feature type="transmembrane region" description="Helical" evidence="5">
    <location>
        <begin position="381"/>
        <end position="397"/>
    </location>
</feature>
<keyword evidence="8" id="KW-1185">Reference proteome</keyword>
<evidence type="ECO:0000256" key="5">
    <source>
        <dbReference type="SAM" id="Phobius"/>
    </source>
</evidence>
<accession>A0A0F6W042</accession>
<evidence type="ECO:0000256" key="3">
    <source>
        <dbReference type="ARBA" id="ARBA00022989"/>
    </source>
</evidence>
<protein>
    <submittedName>
        <fullName evidence="7">Sulfate permease</fullName>
    </submittedName>
</protein>
<dbReference type="PROSITE" id="PS50801">
    <property type="entry name" value="STAS"/>
    <property type="match status" value="1"/>
</dbReference>
<feature type="transmembrane region" description="Helical" evidence="5">
    <location>
        <begin position="282"/>
        <end position="298"/>
    </location>
</feature>
<comment type="subcellular location">
    <subcellularLocation>
        <location evidence="1">Membrane</location>
        <topology evidence="1">Multi-pass membrane protein</topology>
    </subcellularLocation>
</comment>
<dbReference type="AlphaFoldDB" id="A0A0F6W042"/>
<evidence type="ECO:0000256" key="2">
    <source>
        <dbReference type="ARBA" id="ARBA00022692"/>
    </source>
</evidence>
<feature type="transmembrane region" description="Helical" evidence="5">
    <location>
        <begin position="115"/>
        <end position="134"/>
    </location>
</feature>
<dbReference type="GO" id="GO:0055085">
    <property type="term" value="P:transmembrane transport"/>
    <property type="evidence" value="ECO:0007669"/>
    <property type="project" value="InterPro"/>
</dbReference>
<feature type="transmembrane region" description="Helical" evidence="5">
    <location>
        <begin position="62"/>
        <end position="79"/>
    </location>
</feature>
<dbReference type="InterPro" id="IPR002645">
    <property type="entry name" value="STAS_dom"/>
</dbReference>
<feature type="transmembrane region" description="Helical" evidence="5">
    <location>
        <begin position="218"/>
        <end position="238"/>
    </location>
</feature>
<dbReference type="GO" id="GO:0016020">
    <property type="term" value="C:membrane"/>
    <property type="evidence" value="ECO:0007669"/>
    <property type="project" value="UniProtKB-SubCell"/>
</dbReference>
<evidence type="ECO:0000313" key="7">
    <source>
        <dbReference type="EMBL" id="AKF04042.1"/>
    </source>
</evidence>
<sequence length="553" mass="59063">MQISPWHERCSAPRRMHTRAPAEGLAGLRETWRADVVSGFLVFLIALPLCLGISMASGFPPVAGILTAIVGGVVATFFGSAPLTIKGPAAGLIVIALGAVQDLGGGDPILGYRRALATIVIAGVIQVVFSLVRAGALGDLFPSSVVHGMLAAIGVIIIAKQVHVMLGVPGVSGEPLELLARIPASIASMNPEIVVIGTLSLIVLFGMPMLPWSWTKKIPPPLVVVVLAMSLASYFDLGHEHHYHVASHDYVVGPSFLVRLPGSLLSAITLPDFSSAFDATSIRYVVMFALVGSIESLLSAKAVDSLDPLKRRSDLDRDLLATGIGNVIAGMIGGLPMISEIVRSSANVNNGARTRLANFSHGVFLLLFVSVAPWLLQRIPLAALAAMLVYTGLRLASPQELARTWRIGREQMVIFGATLLVTLATDLLVGVLAGILVKTALHWRNGMPLRNVLRPHVEVIEDGEVTTLRIAQAAVFSNFLTIKRHLAQVPAQRSVVIDLSGTHIVDHTVMERLHELMDEWNLVGRQLEVIGLDAHRGLSEHPLAARKKALEVA</sequence>
<evidence type="ECO:0000256" key="4">
    <source>
        <dbReference type="ARBA" id="ARBA00023136"/>
    </source>
</evidence>
<keyword evidence="3 5" id="KW-1133">Transmembrane helix</keyword>
<keyword evidence="2 5" id="KW-0812">Transmembrane</keyword>
<dbReference type="Pfam" id="PF00916">
    <property type="entry name" value="Sulfate_transp"/>
    <property type="match status" value="1"/>
</dbReference>
<name>A0A0F6W042_9BACT</name>
<feature type="domain" description="STAS" evidence="6">
    <location>
        <begin position="455"/>
        <end position="553"/>
    </location>
</feature>
<evidence type="ECO:0000259" key="6">
    <source>
        <dbReference type="PROSITE" id="PS50801"/>
    </source>
</evidence>
<dbReference type="Gene3D" id="3.30.750.24">
    <property type="entry name" value="STAS domain"/>
    <property type="match status" value="1"/>
</dbReference>
<dbReference type="Proteomes" id="UP000034883">
    <property type="component" value="Chromosome"/>
</dbReference>
<dbReference type="KEGG" id="samy:DB32_001191"/>
<feature type="transmembrane region" description="Helical" evidence="5">
    <location>
        <begin position="412"/>
        <end position="437"/>
    </location>
</feature>
<keyword evidence="4 5" id="KW-0472">Membrane</keyword>
<dbReference type="InterPro" id="IPR001902">
    <property type="entry name" value="SLC26A/SulP_fam"/>
</dbReference>
<dbReference type="PANTHER" id="PTHR11814">
    <property type="entry name" value="SULFATE TRANSPORTER"/>
    <property type="match status" value="1"/>
</dbReference>